<protein>
    <recommendedName>
        <fullName evidence="3">DUF4232 domain-containing protein</fullName>
    </recommendedName>
</protein>
<feature type="transmembrane region" description="Helical" evidence="2">
    <location>
        <begin position="43"/>
        <end position="67"/>
    </location>
</feature>
<evidence type="ECO:0000313" key="4">
    <source>
        <dbReference type="EMBL" id="MDH6181994.1"/>
    </source>
</evidence>
<feature type="domain" description="DUF4232" evidence="3">
    <location>
        <begin position="108"/>
        <end position="239"/>
    </location>
</feature>
<name>A0ABT6KPT1_9MICO</name>
<gene>
    <name evidence="4" type="ORF">M2152_002176</name>
</gene>
<dbReference type="Proteomes" id="UP001160142">
    <property type="component" value="Unassembled WGS sequence"/>
</dbReference>
<dbReference type="InterPro" id="IPR025326">
    <property type="entry name" value="DUF4232"/>
</dbReference>
<evidence type="ECO:0000313" key="5">
    <source>
        <dbReference type="Proteomes" id="UP001160142"/>
    </source>
</evidence>
<organism evidence="4 5">
    <name type="scientific">Antiquaquibacter oligotrophicus</name>
    <dbReference type="NCBI Taxonomy" id="2880260"/>
    <lineage>
        <taxon>Bacteria</taxon>
        <taxon>Bacillati</taxon>
        <taxon>Actinomycetota</taxon>
        <taxon>Actinomycetes</taxon>
        <taxon>Micrococcales</taxon>
        <taxon>Microbacteriaceae</taxon>
        <taxon>Antiquaquibacter</taxon>
    </lineage>
</organism>
<evidence type="ECO:0000259" key="3">
    <source>
        <dbReference type="Pfam" id="PF14016"/>
    </source>
</evidence>
<keyword evidence="2" id="KW-0472">Membrane</keyword>
<dbReference type="EMBL" id="JARXVQ010000001">
    <property type="protein sequence ID" value="MDH6181994.1"/>
    <property type="molecule type" value="Genomic_DNA"/>
</dbReference>
<dbReference type="Pfam" id="PF14016">
    <property type="entry name" value="DUF4232"/>
    <property type="match status" value="1"/>
</dbReference>
<accession>A0ABT6KPT1</accession>
<dbReference type="RefSeq" id="WP_322134287.1">
    <property type="nucleotide sequence ID" value="NZ_CP085036.1"/>
</dbReference>
<keyword evidence="5" id="KW-1185">Reference proteome</keyword>
<comment type="caution">
    <text evidence="4">The sequence shown here is derived from an EMBL/GenBank/DDBJ whole genome shotgun (WGS) entry which is preliminary data.</text>
</comment>
<feature type="region of interest" description="Disordered" evidence="1">
    <location>
        <begin position="72"/>
        <end position="106"/>
    </location>
</feature>
<keyword evidence="2" id="KW-0812">Transmembrane</keyword>
<keyword evidence="2" id="KW-1133">Transmembrane helix</keyword>
<feature type="region of interest" description="Disordered" evidence="1">
    <location>
        <begin position="1"/>
        <end position="35"/>
    </location>
</feature>
<evidence type="ECO:0000256" key="1">
    <source>
        <dbReference type="SAM" id="MobiDB-lite"/>
    </source>
</evidence>
<feature type="compositionally biased region" description="Low complexity" evidence="1">
    <location>
        <begin position="1"/>
        <end position="16"/>
    </location>
</feature>
<reference evidence="4 5" key="1">
    <citation type="submission" date="2023-04" db="EMBL/GenBank/DDBJ databases">
        <title>Genome Encyclopedia of Bacteria and Archaea VI: Functional Genomics of Type Strains.</title>
        <authorList>
            <person name="Whitman W."/>
        </authorList>
    </citation>
    <scope>NUCLEOTIDE SEQUENCE [LARGE SCALE GENOMIC DNA]</scope>
    <source>
        <strain evidence="4 5">SG_E_30_P1</strain>
    </source>
</reference>
<proteinExistence type="predicted"/>
<evidence type="ECO:0000256" key="2">
    <source>
        <dbReference type="SAM" id="Phobius"/>
    </source>
</evidence>
<sequence>MSDPTTPGSEPTPGTELQKKASADLSVPATETTKEAPKNNKRLMAIIIAALVVVGLGAVAAIAFAVLAPQGAPTDPAAQPSSESTDAGSAAPVDPEPEPVDPATANACTTTDVTATFGAITASPGSSSVPIVFTNTSDDNCTLEGFPGVSFIRGTNGTQIGAAASLSQSIEVAPVDIAPDASATATLLIMTTPVADCGSVTADGVRVTLPRSEESFIIETTDFKACENIDVELLSVTAVFAG</sequence>